<evidence type="ECO:0000313" key="1">
    <source>
        <dbReference type="EMBL" id="KAF7379435.1"/>
    </source>
</evidence>
<organism evidence="1 2">
    <name type="scientific">Vespula vulgaris</name>
    <name type="common">Yellow jacket</name>
    <name type="synonym">Wasp</name>
    <dbReference type="NCBI Taxonomy" id="7454"/>
    <lineage>
        <taxon>Eukaryota</taxon>
        <taxon>Metazoa</taxon>
        <taxon>Ecdysozoa</taxon>
        <taxon>Arthropoda</taxon>
        <taxon>Hexapoda</taxon>
        <taxon>Insecta</taxon>
        <taxon>Pterygota</taxon>
        <taxon>Neoptera</taxon>
        <taxon>Endopterygota</taxon>
        <taxon>Hymenoptera</taxon>
        <taxon>Apocrita</taxon>
        <taxon>Aculeata</taxon>
        <taxon>Vespoidea</taxon>
        <taxon>Vespidae</taxon>
        <taxon>Vespinae</taxon>
        <taxon>Vespula</taxon>
    </lineage>
</organism>
<evidence type="ECO:0000313" key="2">
    <source>
        <dbReference type="Proteomes" id="UP000614350"/>
    </source>
</evidence>
<proteinExistence type="predicted"/>
<comment type="caution">
    <text evidence="1">The sequence shown here is derived from an EMBL/GenBank/DDBJ whole genome shotgun (WGS) entry which is preliminary data.</text>
</comment>
<protein>
    <submittedName>
        <fullName evidence="1">Uncharacterized protein</fullName>
    </submittedName>
</protein>
<name>A0A834J065_VESVU</name>
<dbReference type="Proteomes" id="UP000614350">
    <property type="component" value="Unassembled WGS sequence"/>
</dbReference>
<sequence>MIIEGVLKHQICKDVLVSGQHGDPKMVMLEEEKCFVKIKNTIFPLFIVPGIKFTGAPDEVQLTCSLTQ</sequence>
<keyword evidence="2" id="KW-1185">Reference proteome</keyword>
<dbReference type="AlphaFoldDB" id="A0A834J065"/>
<accession>A0A834J065</accession>
<dbReference type="EMBL" id="JACSEA010000023">
    <property type="protein sequence ID" value="KAF7379435.1"/>
    <property type="molecule type" value="Genomic_DNA"/>
</dbReference>
<reference evidence="1" key="1">
    <citation type="journal article" date="2020" name="G3 (Bethesda)">
        <title>High-Quality Assemblies for Three Invasive Social Wasps from the &lt;i&gt;Vespula&lt;/i&gt; Genus.</title>
        <authorList>
            <person name="Harrop T.W.R."/>
            <person name="Guhlin J."/>
            <person name="McLaughlin G.M."/>
            <person name="Permina E."/>
            <person name="Stockwell P."/>
            <person name="Gilligan J."/>
            <person name="Le Lec M.F."/>
            <person name="Gruber M.A.M."/>
            <person name="Quinn O."/>
            <person name="Lovegrove M."/>
            <person name="Duncan E.J."/>
            <person name="Remnant E.J."/>
            <person name="Van Eeckhoven J."/>
            <person name="Graham B."/>
            <person name="Knapp R.A."/>
            <person name="Langford K.W."/>
            <person name="Kronenberg Z."/>
            <person name="Press M.O."/>
            <person name="Eacker S.M."/>
            <person name="Wilson-Rankin E.E."/>
            <person name="Purcell J."/>
            <person name="Lester P.J."/>
            <person name="Dearden P.K."/>
        </authorList>
    </citation>
    <scope>NUCLEOTIDE SEQUENCE</scope>
    <source>
        <strain evidence="1">Marl-1</strain>
    </source>
</reference>
<gene>
    <name evidence="1" type="ORF">HZH66_014806</name>
</gene>